<dbReference type="Proteomes" id="UP001597541">
    <property type="component" value="Unassembled WGS sequence"/>
</dbReference>
<organism evidence="7 8">
    <name type="scientific">Paenibacillus gansuensis</name>
    <dbReference type="NCBI Taxonomy" id="306542"/>
    <lineage>
        <taxon>Bacteria</taxon>
        <taxon>Bacillati</taxon>
        <taxon>Bacillota</taxon>
        <taxon>Bacilli</taxon>
        <taxon>Bacillales</taxon>
        <taxon>Paenibacillaceae</taxon>
        <taxon>Paenibacillus</taxon>
    </lineage>
</organism>
<evidence type="ECO:0000256" key="2">
    <source>
        <dbReference type="ARBA" id="ARBA00007524"/>
    </source>
</evidence>
<dbReference type="EMBL" id="JBHUME010000005">
    <property type="protein sequence ID" value="MFD2612252.1"/>
    <property type="molecule type" value="Genomic_DNA"/>
</dbReference>
<comment type="subcellular location">
    <subcellularLocation>
        <location evidence="1">Membrane</location>
        <topology evidence="1">Multi-pass membrane protein</topology>
    </subcellularLocation>
</comment>
<feature type="transmembrane region" description="Helical" evidence="6">
    <location>
        <begin position="72"/>
        <end position="90"/>
    </location>
</feature>
<gene>
    <name evidence="7" type="ORF">ACFSUF_07380</name>
</gene>
<dbReference type="Pfam" id="PF03073">
    <property type="entry name" value="TspO_MBR"/>
    <property type="match status" value="1"/>
</dbReference>
<comment type="caution">
    <text evidence="7">The sequence shown here is derived from an EMBL/GenBank/DDBJ whole genome shotgun (WGS) entry which is preliminary data.</text>
</comment>
<name>A0ABW5PDL6_9BACL</name>
<evidence type="ECO:0000256" key="5">
    <source>
        <dbReference type="ARBA" id="ARBA00023136"/>
    </source>
</evidence>
<evidence type="ECO:0000256" key="3">
    <source>
        <dbReference type="ARBA" id="ARBA00022692"/>
    </source>
</evidence>
<dbReference type="RefSeq" id="WP_377601593.1">
    <property type="nucleotide sequence ID" value="NZ_JBHUME010000005.1"/>
</dbReference>
<feature type="transmembrane region" description="Helical" evidence="6">
    <location>
        <begin position="102"/>
        <end position="123"/>
    </location>
</feature>
<protein>
    <submittedName>
        <fullName evidence="7">Tryptophan-rich sensory protein</fullName>
    </submittedName>
</protein>
<keyword evidence="5 6" id="KW-0472">Membrane</keyword>
<dbReference type="InterPro" id="IPR004307">
    <property type="entry name" value="TspO_MBR"/>
</dbReference>
<feature type="transmembrane region" description="Helical" evidence="6">
    <location>
        <begin position="130"/>
        <end position="153"/>
    </location>
</feature>
<keyword evidence="8" id="KW-1185">Reference proteome</keyword>
<accession>A0ABW5PDL6</accession>
<evidence type="ECO:0000313" key="8">
    <source>
        <dbReference type="Proteomes" id="UP001597541"/>
    </source>
</evidence>
<dbReference type="InterPro" id="IPR038330">
    <property type="entry name" value="TspO/MBR-related_sf"/>
</dbReference>
<evidence type="ECO:0000313" key="7">
    <source>
        <dbReference type="EMBL" id="MFD2612252.1"/>
    </source>
</evidence>
<keyword evidence="3 6" id="KW-0812">Transmembrane</keyword>
<evidence type="ECO:0000256" key="4">
    <source>
        <dbReference type="ARBA" id="ARBA00022989"/>
    </source>
</evidence>
<evidence type="ECO:0000256" key="1">
    <source>
        <dbReference type="ARBA" id="ARBA00004141"/>
    </source>
</evidence>
<reference evidence="8" key="1">
    <citation type="journal article" date="2019" name="Int. J. Syst. Evol. Microbiol.">
        <title>The Global Catalogue of Microorganisms (GCM) 10K type strain sequencing project: providing services to taxonomists for standard genome sequencing and annotation.</title>
        <authorList>
            <consortium name="The Broad Institute Genomics Platform"/>
            <consortium name="The Broad Institute Genome Sequencing Center for Infectious Disease"/>
            <person name="Wu L."/>
            <person name="Ma J."/>
        </authorList>
    </citation>
    <scope>NUCLEOTIDE SEQUENCE [LARGE SCALE GENOMIC DNA]</scope>
    <source>
        <strain evidence="8">KCTC 3950</strain>
    </source>
</reference>
<proteinExistence type="inferred from homology"/>
<keyword evidence="4 6" id="KW-1133">Transmembrane helix</keyword>
<comment type="similarity">
    <text evidence="2">Belongs to the TspO/BZRP family.</text>
</comment>
<evidence type="ECO:0000256" key="6">
    <source>
        <dbReference type="SAM" id="Phobius"/>
    </source>
</evidence>
<dbReference type="Gene3D" id="1.20.1260.100">
    <property type="entry name" value="TspO/MBR protein"/>
    <property type="match status" value="1"/>
</dbReference>
<sequence>MPFWSFAVFFITLALLQASRRLISENRAWIEQISRPSWDFTLPDSFYSKADLAAHVLASGGIAAIHYETDGFASVSFSWFVLVAVHYSLQQSLPYLVHSAGNLYWAFLDSFLITATASMLLALTGKYSMISVWLLAVYLLYCAFTTFRLWLIYHLNRE</sequence>